<feature type="domain" description="DUF4158" evidence="6">
    <location>
        <begin position="10"/>
        <end position="157"/>
    </location>
</feature>
<dbReference type="RefSeq" id="WP_243452963.1">
    <property type="nucleotide sequence ID" value="NZ_JACIIV010000033.1"/>
</dbReference>
<dbReference type="InterPro" id="IPR047653">
    <property type="entry name" value="Tn3-like_transpos"/>
</dbReference>
<comment type="caution">
    <text evidence="7">The sequence shown here is derived from an EMBL/GenBank/DDBJ whole genome shotgun (WGS) entry which is preliminary data.</text>
</comment>
<gene>
    <name evidence="7" type="ORF">FHS79_003348</name>
</gene>
<evidence type="ECO:0000256" key="1">
    <source>
        <dbReference type="ARBA" id="ARBA00009402"/>
    </source>
</evidence>
<evidence type="ECO:0000256" key="3">
    <source>
        <dbReference type="ARBA" id="ARBA00023125"/>
    </source>
</evidence>
<organism evidence="7 8">
    <name type="scientific">Polymorphobacter multimanifer</name>
    <dbReference type="NCBI Taxonomy" id="1070431"/>
    <lineage>
        <taxon>Bacteria</taxon>
        <taxon>Pseudomonadati</taxon>
        <taxon>Pseudomonadota</taxon>
        <taxon>Alphaproteobacteria</taxon>
        <taxon>Sphingomonadales</taxon>
        <taxon>Sphingosinicellaceae</taxon>
        <taxon>Polymorphobacter</taxon>
    </lineage>
</organism>
<evidence type="ECO:0000259" key="5">
    <source>
        <dbReference type="Pfam" id="PF01526"/>
    </source>
</evidence>
<evidence type="ECO:0000256" key="4">
    <source>
        <dbReference type="ARBA" id="ARBA00023172"/>
    </source>
</evidence>
<name>A0A841L928_9SPHN</name>
<dbReference type="NCBIfam" id="NF033527">
    <property type="entry name" value="transpos_Tn3"/>
    <property type="match status" value="1"/>
</dbReference>
<dbReference type="GO" id="GO:0006313">
    <property type="term" value="P:DNA transposition"/>
    <property type="evidence" value="ECO:0007669"/>
    <property type="project" value="InterPro"/>
</dbReference>
<sequence length="978" mass="110142">MSVVSIWGMEQELAGRWSLAFEDFALLNAKPAATRLGFAAQLLLYRTTGRFGRGAGEFPDTAVAYLAEQIGASPADLEGYDWLGRSGRRHRAEILDHLGFRRARRQDMQAAAAWTGSELCPLGLPASGMMDRLLGWFVAHQIAAPEEETLTALITTARRTFEDQVLERIASFVSSEHGKRLDASLANEGSVTGFSALKADPGQPNIDNILVAARRLAFVKQHVLSPEALPDLRDPVARILRRRVINETAWTMRRHPDGRRHALFALFLAHRERELTDGLIDLLIEVVHKVGSRARNRVLKAFVAEVGRVHGKEGLLVRIAEAACLQPEGMVRDVVFPAAGGADVLAAIVREHKASDGFERRVHRVLRVSYLRHYRRMLPAVLGVLSFCSNNLVHRPVLDAVDWLRRTSGSRRVIRPEDGVPLDGVVPPKWRDLVVEKDDDGRTRINRINYEICVLTALRERLRCKEIWVVGADRYRNPDEDLPQDFETRRADYYRELGRSEDAGAFVTGLRSQMTEALGTLNRNMPRNTKVRLRQQGKNRISITPFEPLPAAPNLEAIKTELERRWPMTNLIDVLMETARQTGFLEEFTTSGDRVVLDPDTLRQRLVLCLYGLGTNAGLKRVSAGTEEASYAELLHVRRRFIHKEALRSATALVTNAILATRDQRIWGEAGTACASDSTKVGAWDQNLMAEWHVRYRGRGVMIYWHMERQATCIYSQLKRCSSSEVSAMIEGVLRHCTDQEIQRHYVDSHGQSEVGFAFSHLLGFELAPRLKAIARQKLYVPEAAMRGALGNLTPILAREINWPLIERQYDEMIKYTAALKHRTADPEAILRRFASAAVQHPTYAALAELGKVIKTIFLCGYIGSEDLRREIHAGLNVVENWNGAHSFIFFGKGGEIATNRLEDQELAVLALHLLQNCLVYVNTQMLQRVLTEPAWLKRMTAEDHRGLTPAIHAHINPYGRFEANLDRRIDFELPLAA</sequence>
<comment type="similarity">
    <text evidence="1">Belongs to the transposase 7 family.</text>
</comment>
<keyword evidence="8" id="KW-1185">Reference proteome</keyword>
<proteinExistence type="inferred from homology"/>
<keyword evidence="3" id="KW-0238">DNA-binding</keyword>
<dbReference type="EMBL" id="JACIIV010000033">
    <property type="protein sequence ID" value="MBB6229147.1"/>
    <property type="molecule type" value="Genomic_DNA"/>
</dbReference>
<dbReference type="GO" id="GO:0003677">
    <property type="term" value="F:DNA binding"/>
    <property type="evidence" value="ECO:0007669"/>
    <property type="project" value="UniProtKB-KW"/>
</dbReference>
<dbReference type="Pfam" id="PF13700">
    <property type="entry name" value="DUF4158"/>
    <property type="match status" value="1"/>
</dbReference>
<dbReference type="Pfam" id="PF01526">
    <property type="entry name" value="DDE_Tnp_Tn3"/>
    <property type="match status" value="1"/>
</dbReference>
<evidence type="ECO:0000313" key="8">
    <source>
        <dbReference type="Proteomes" id="UP000538147"/>
    </source>
</evidence>
<reference evidence="7 8" key="1">
    <citation type="submission" date="2020-08" db="EMBL/GenBank/DDBJ databases">
        <title>Genomic Encyclopedia of Type Strains, Phase IV (KMG-IV): sequencing the most valuable type-strain genomes for metagenomic binning, comparative biology and taxonomic classification.</title>
        <authorList>
            <person name="Goeker M."/>
        </authorList>
    </citation>
    <scope>NUCLEOTIDE SEQUENCE [LARGE SCALE GENOMIC DNA]</scope>
    <source>
        <strain evidence="7 8">DSM 102189</strain>
    </source>
</reference>
<accession>A0A841L928</accession>
<evidence type="ECO:0000256" key="2">
    <source>
        <dbReference type="ARBA" id="ARBA00022578"/>
    </source>
</evidence>
<feature type="domain" description="Tn3 transposase DDE" evidence="5">
    <location>
        <begin position="573"/>
        <end position="962"/>
    </location>
</feature>
<evidence type="ECO:0000313" key="7">
    <source>
        <dbReference type="EMBL" id="MBB6229147.1"/>
    </source>
</evidence>
<dbReference type="InterPro" id="IPR025296">
    <property type="entry name" value="DUF4158"/>
</dbReference>
<dbReference type="GO" id="GO:0004803">
    <property type="term" value="F:transposase activity"/>
    <property type="evidence" value="ECO:0007669"/>
    <property type="project" value="InterPro"/>
</dbReference>
<dbReference type="InterPro" id="IPR002513">
    <property type="entry name" value="Tn3_Tnp_DDE_dom"/>
</dbReference>
<keyword evidence="4" id="KW-0233">DNA recombination</keyword>
<keyword evidence="2" id="KW-0815">Transposition</keyword>
<dbReference type="AlphaFoldDB" id="A0A841L928"/>
<protein>
    <submittedName>
        <fullName evidence="7">TnpA family transposase</fullName>
    </submittedName>
</protein>
<evidence type="ECO:0000259" key="6">
    <source>
        <dbReference type="Pfam" id="PF13700"/>
    </source>
</evidence>
<dbReference type="Proteomes" id="UP000538147">
    <property type="component" value="Unassembled WGS sequence"/>
</dbReference>